<evidence type="ECO:0000259" key="4">
    <source>
        <dbReference type="PROSITE" id="PS50970"/>
    </source>
</evidence>
<feature type="binding site" evidence="3">
    <location>
        <position position="285"/>
    </location>
    <ligand>
        <name>Zn(2+)</name>
        <dbReference type="ChEBI" id="CHEBI:29105"/>
    </ligand>
</feature>
<comment type="cofactor">
    <cofactor evidence="3">
        <name>Zn(2+)</name>
        <dbReference type="ChEBI" id="CHEBI:29105"/>
    </cofactor>
</comment>
<keyword evidence="3" id="KW-0479">Metal-binding</keyword>
<organism evidence="5 6">
    <name type="scientific">Agrococcus versicolor</name>
    <dbReference type="NCBI Taxonomy" id="501482"/>
    <lineage>
        <taxon>Bacteria</taxon>
        <taxon>Bacillati</taxon>
        <taxon>Actinomycetota</taxon>
        <taxon>Actinomycetes</taxon>
        <taxon>Micrococcales</taxon>
        <taxon>Microbacteriaceae</taxon>
        <taxon>Agrococcus</taxon>
    </lineage>
</organism>
<feature type="binding site" evidence="3">
    <location>
        <position position="284"/>
    </location>
    <ligand>
        <name>Zn(2+)</name>
        <dbReference type="ChEBI" id="CHEBI:29105"/>
    </ligand>
</feature>
<gene>
    <name evidence="5" type="ORF">GCM10009846_16200</name>
</gene>
<dbReference type="EMBL" id="BAAAQT010000005">
    <property type="protein sequence ID" value="GAA2173589.1"/>
    <property type="molecule type" value="Genomic_DNA"/>
</dbReference>
<dbReference type="Pfam" id="PF02574">
    <property type="entry name" value="S-methyl_trans"/>
    <property type="match status" value="1"/>
</dbReference>
<sequence>MATDAIAVTDAGLETVLVFHERLDLPCFAAFPLLDDADGRAAMRRYFDAFVAIADERGLPVVLDTPTWRANADWGVLLGCDAAVLASANAAAVAFVREVADGRADALVEGAIGPRGDGYVVGERMTPDEAQAYHSAQVRSLRDAGADRVSAMTLTYADEAIGVVRAAAAAGIPIVPSFTVETDGRLPDGTGLGDAIALVDAETDGAALAWMVNCAHPDHVAPGLARSSPAVRDRIGALRVNASRRSHAELDAADTLDAGDPVALGADVAALRALVPHVRILGGCCGTDARHVAAIVDAWGAAPTP</sequence>
<evidence type="ECO:0000256" key="3">
    <source>
        <dbReference type="PROSITE-ProRule" id="PRU00333"/>
    </source>
</evidence>
<dbReference type="PROSITE" id="PS50970">
    <property type="entry name" value="HCY"/>
    <property type="match status" value="1"/>
</dbReference>
<proteinExistence type="predicted"/>
<dbReference type="InterPro" id="IPR003726">
    <property type="entry name" value="HCY_dom"/>
</dbReference>
<keyword evidence="3" id="KW-0862">Zinc</keyword>
<dbReference type="RefSeq" id="WP_344342489.1">
    <property type="nucleotide sequence ID" value="NZ_BAAAQT010000005.1"/>
</dbReference>
<dbReference type="Proteomes" id="UP001501599">
    <property type="component" value="Unassembled WGS sequence"/>
</dbReference>
<dbReference type="PANTHER" id="PTHR11103">
    <property type="entry name" value="SLR1189 PROTEIN"/>
    <property type="match status" value="1"/>
</dbReference>
<dbReference type="PANTHER" id="PTHR11103:SF18">
    <property type="entry name" value="SLR1189 PROTEIN"/>
    <property type="match status" value="1"/>
</dbReference>
<comment type="caution">
    <text evidence="5">The sequence shown here is derived from an EMBL/GenBank/DDBJ whole genome shotgun (WGS) entry which is preliminary data.</text>
</comment>
<feature type="binding site" evidence="3">
    <location>
        <position position="214"/>
    </location>
    <ligand>
        <name>Zn(2+)</name>
        <dbReference type="ChEBI" id="CHEBI:29105"/>
    </ligand>
</feature>
<feature type="domain" description="Hcy-binding" evidence="4">
    <location>
        <begin position="1"/>
        <end position="299"/>
    </location>
</feature>
<name>A0ABP5MHH5_9MICO</name>
<protein>
    <submittedName>
        <fullName evidence="5">Homocysteine S-methyltransferase family protein</fullName>
    </submittedName>
</protein>
<reference evidence="6" key="1">
    <citation type="journal article" date="2019" name="Int. J. Syst. Evol. Microbiol.">
        <title>The Global Catalogue of Microorganisms (GCM) 10K type strain sequencing project: providing services to taxonomists for standard genome sequencing and annotation.</title>
        <authorList>
            <consortium name="The Broad Institute Genomics Platform"/>
            <consortium name="The Broad Institute Genome Sequencing Center for Infectious Disease"/>
            <person name="Wu L."/>
            <person name="Ma J."/>
        </authorList>
    </citation>
    <scope>NUCLEOTIDE SEQUENCE [LARGE SCALE GENOMIC DNA]</scope>
    <source>
        <strain evidence="6">JCM 16026</strain>
    </source>
</reference>
<accession>A0ABP5MHH5</accession>
<dbReference type="InterPro" id="IPR036589">
    <property type="entry name" value="HCY_dom_sf"/>
</dbReference>
<dbReference type="Gene3D" id="3.20.20.330">
    <property type="entry name" value="Homocysteine-binding-like domain"/>
    <property type="match status" value="1"/>
</dbReference>
<dbReference type="SUPFAM" id="SSF82282">
    <property type="entry name" value="Homocysteine S-methyltransferase"/>
    <property type="match status" value="1"/>
</dbReference>
<keyword evidence="6" id="KW-1185">Reference proteome</keyword>
<keyword evidence="2 3" id="KW-0808">Transferase</keyword>
<evidence type="ECO:0000313" key="6">
    <source>
        <dbReference type="Proteomes" id="UP001501599"/>
    </source>
</evidence>
<keyword evidence="1 3" id="KW-0489">Methyltransferase</keyword>
<evidence type="ECO:0000256" key="1">
    <source>
        <dbReference type="ARBA" id="ARBA00022603"/>
    </source>
</evidence>
<evidence type="ECO:0000313" key="5">
    <source>
        <dbReference type="EMBL" id="GAA2173589.1"/>
    </source>
</evidence>
<evidence type="ECO:0000256" key="2">
    <source>
        <dbReference type="ARBA" id="ARBA00022679"/>
    </source>
</evidence>